<comment type="subcellular location">
    <subcellularLocation>
        <location evidence="2">Chromosome</location>
        <location evidence="2">Centromere</location>
    </subcellularLocation>
    <subcellularLocation>
        <location evidence="1">Nucleus</location>
    </subcellularLocation>
</comment>
<evidence type="ECO:0000256" key="4">
    <source>
        <dbReference type="ARBA" id="ARBA00022454"/>
    </source>
</evidence>
<feature type="compositionally biased region" description="Low complexity" evidence="10">
    <location>
        <begin position="338"/>
        <end position="366"/>
    </location>
</feature>
<keyword evidence="7" id="KW-0539">Nucleus</keyword>
<reference evidence="12 13" key="1">
    <citation type="journal article" date="2018" name="BMC Genomics">
        <title>Genomic evidence for intraspecific hybridization in a clonal and extremely halotolerant yeast.</title>
        <authorList>
            <person name="Gostincar C."/>
            <person name="Stajich J.E."/>
            <person name="Zupancic J."/>
            <person name="Zalar P."/>
            <person name="Gunde-Cimerman N."/>
        </authorList>
    </citation>
    <scope>NUCLEOTIDE SEQUENCE [LARGE SCALE GENOMIC DNA]</scope>
    <source>
        <strain evidence="12 13">EXF-6656</strain>
    </source>
</reference>
<evidence type="ECO:0000256" key="3">
    <source>
        <dbReference type="ARBA" id="ARBA00009914"/>
    </source>
</evidence>
<evidence type="ECO:0000256" key="2">
    <source>
        <dbReference type="ARBA" id="ARBA00004584"/>
    </source>
</evidence>
<dbReference type="InterPro" id="IPR018851">
    <property type="entry name" value="Borealin_N"/>
</dbReference>
<dbReference type="PANTHER" id="PTHR16040:SF7">
    <property type="entry name" value="AUSTRALIN, ISOFORM A-RELATED"/>
    <property type="match status" value="1"/>
</dbReference>
<feature type="compositionally biased region" description="Low complexity" evidence="10">
    <location>
        <begin position="270"/>
        <end position="291"/>
    </location>
</feature>
<feature type="compositionally biased region" description="Low complexity" evidence="10">
    <location>
        <begin position="216"/>
        <end position="227"/>
    </location>
</feature>
<comment type="caution">
    <text evidence="12">The sequence shown here is derived from an EMBL/GenBank/DDBJ whole genome shotgun (WGS) entry which is preliminary data.</text>
</comment>
<evidence type="ECO:0000259" key="11">
    <source>
        <dbReference type="Pfam" id="PF10444"/>
    </source>
</evidence>
<feature type="domain" description="Borealin N-terminal" evidence="11">
    <location>
        <begin position="86"/>
        <end position="141"/>
    </location>
</feature>
<gene>
    <name evidence="12" type="ORF">D0869_15232</name>
</gene>
<sequence length="401" mass="42309">MSLDGEAPAASRSSQLCSDIDVQQAARRALPLLTWKYYETEGKSISINMPPKRAKATRASIHEDTVEAQTPEQSPAKTMTGITEAQKQALVDNLQLEITERARKLRAQYAMQAQGLRTRLEMRVNRIPQGLRKRNIQDLLDEHAQREKPQPAPPVPATNTQPAKAPVVPSKSPLRKSLKRQRADKRLSDHISTADDKENAELPPNDLPNPKKRAKTAATTAANTKPASRTASRKVPAPPGILSPRSHNSRTLPKSPIKPTGEKEPSKFLSPTKATTTTAAGGPGSRAPSRAQQQPPNSKQPVSRTSTATTRRSAGSTGTTIVKSSSTASQNQAPAPAPVVKKGPGRQATAKQSAVSTAAAKTAAAAGVGGKKGAAAKKENLAPGAGTAGTGGTGRTLRKRG</sequence>
<comment type="similarity">
    <text evidence="3">Belongs to the borealin family.</text>
</comment>
<dbReference type="GO" id="GO:0051233">
    <property type="term" value="C:spindle midzone"/>
    <property type="evidence" value="ECO:0007669"/>
    <property type="project" value="TreeGrafter"/>
</dbReference>
<evidence type="ECO:0000256" key="7">
    <source>
        <dbReference type="ARBA" id="ARBA00023242"/>
    </source>
</evidence>
<evidence type="ECO:0000313" key="13">
    <source>
        <dbReference type="Proteomes" id="UP000281245"/>
    </source>
</evidence>
<keyword evidence="8" id="KW-0131">Cell cycle</keyword>
<feature type="compositionally biased region" description="Basic and acidic residues" evidence="10">
    <location>
        <begin position="184"/>
        <end position="200"/>
    </location>
</feature>
<name>A0A3M6VZZ1_HORWE</name>
<feature type="region of interest" description="Disordered" evidence="10">
    <location>
        <begin position="144"/>
        <end position="401"/>
    </location>
</feature>
<dbReference type="InterPro" id="IPR018867">
    <property type="entry name" value="Cell_div_borealin"/>
</dbReference>
<dbReference type="GO" id="GO:0000070">
    <property type="term" value="P:mitotic sister chromatid segregation"/>
    <property type="evidence" value="ECO:0007669"/>
    <property type="project" value="TreeGrafter"/>
</dbReference>
<dbReference type="GO" id="GO:0032133">
    <property type="term" value="C:chromosome passenger complex"/>
    <property type="evidence" value="ECO:0007669"/>
    <property type="project" value="TreeGrafter"/>
</dbReference>
<keyword evidence="6" id="KW-0498">Mitosis</keyword>
<organism evidence="12 13">
    <name type="scientific">Hortaea werneckii</name>
    <name type="common">Black yeast</name>
    <name type="synonym">Cladosporium werneckii</name>
    <dbReference type="NCBI Taxonomy" id="91943"/>
    <lineage>
        <taxon>Eukaryota</taxon>
        <taxon>Fungi</taxon>
        <taxon>Dikarya</taxon>
        <taxon>Ascomycota</taxon>
        <taxon>Pezizomycotina</taxon>
        <taxon>Dothideomycetes</taxon>
        <taxon>Dothideomycetidae</taxon>
        <taxon>Mycosphaerellales</taxon>
        <taxon>Teratosphaeriaceae</taxon>
        <taxon>Hortaea</taxon>
    </lineage>
</organism>
<dbReference type="EMBL" id="QWIJ01002495">
    <property type="protein sequence ID" value="RMX71832.1"/>
    <property type="molecule type" value="Genomic_DNA"/>
</dbReference>
<evidence type="ECO:0000256" key="10">
    <source>
        <dbReference type="SAM" id="MobiDB-lite"/>
    </source>
</evidence>
<accession>A0A3M6VZZ1</accession>
<evidence type="ECO:0000256" key="6">
    <source>
        <dbReference type="ARBA" id="ARBA00022776"/>
    </source>
</evidence>
<dbReference type="OrthoDB" id="2392550at2759"/>
<dbReference type="PANTHER" id="PTHR16040">
    <property type="entry name" value="AUSTRALIN, ISOFORM A-RELATED"/>
    <property type="match status" value="1"/>
</dbReference>
<dbReference type="Pfam" id="PF10444">
    <property type="entry name" value="Nbl1_Borealin_N"/>
    <property type="match status" value="1"/>
</dbReference>
<evidence type="ECO:0000256" key="5">
    <source>
        <dbReference type="ARBA" id="ARBA00022618"/>
    </source>
</evidence>
<dbReference type="GO" id="GO:0051301">
    <property type="term" value="P:cell division"/>
    <property type="evidence" value="ECO:0007669"/>
    <property type="project" value="UniProtKB-KW"/>
</dbReference>
<dbReference type="GO" id="GO:0005634">
    <property type="term" value="C:nucleus"/>
    <property type="evidence" value="ECO:0007669"/>
    <property type="project" value="UniProtKB-SubCell"/>
</dbReference>
<evidence type="ECO:0000256" key="9">
    <source>
        <dbReference type="ARBA" id="ARBA00023328"/>
    </source>
</evidence>
<feature type="compositionally biased region" description="Low complexity" evidence="10">
    <location>
        <begin position="303"/>
        <end position="320"/>
    </location>
</feature>
<feature type="compositionally biased region" description="Polar residues" evidence="10">
    <location>
        <begin position="321"/>
        <end position="332"/>
    </location>
</feature>
<feature type="compositionally biased region" description="Basic residues" evidence="10">
    <location>
        <begin position="173"/>
        <end position="183"/>
    </location>
</feature>
<evidence type="ECO:0000256" key="1">
    <source>
        <dbReference type="ARBA" id="ARBA00004123"/>
    </source>
</evidence>
<keyword evidence="5" id="KW-0132">Cell division</keyword>
<dbReference type="GO" id="GO:0000775">
    <property type="term" value="C:chromosome, centromeric region"/>
    <property type="evidence" value="ECO:0007669"/>
    <property type="project" value="UniProtKB-SubCell"/>
</dbReference>
<keyword evidence="9" id="KW-0137">Centromere</keyword>
<proteinExistence type="inferred from homology"/>
<keyword evidence="4" id="KW-0158">Chromosome</keyword>
<evidence type="ECO:0000256" key="8">
    <source>
        <dbReference type="ARBA" id="ARBA00023306"/>
    </source>
</evidence>
<dbReference type="AlphaFoldDB" id="A0A3M6VZZ1"/>
<evidence type="ECO:0000313" key="12">
    <source>
        <dbReference type="EMBL" id="RMX71832.1"/>
    </source>
</evidence>
<protein>
    <recommendedName>
        <fullName evidence="11">Borealin N-terminal domain-containing protein</fullName>
    </recommendedName>
</protein>
<feature type="compositionally biased region" description="Polar residues" evidence="10">
    <location>
        <begin position="292"/>
        <end position="302"/>
    </location>
</feature>
<dbReference type="Proteomes" id="UP000281245">
    <property type="component" value="Unassembled WGS sequence"/>
</dbReference>